<reference evidence="2" key="1">
    <citation type="submission" date="2021-01" db="EMBL/GenBank/DDBJ databases">
        <authorList>
            <person name="Corre E."/>
            <person name="Pelletier E."/>
            <person name="Niang G."/>
            <person name="Scheremetjew M."/>
            <person name="Finn R."/>
            <person name="Kale V."/>
            <person name="Holt S."/>
            <person name="Cochrane G."/>
            <person name="Meng A."/>
            <person name="Brown T."/>
            <person name="Cohen L."/>
        </authorList>
    </citation>
    <scope>NUCLEOTIDE SEQUENCE</scope>
    <source>
        <strain evidence="2">CCMP3303</strain>
    </source>
</reference>
<sequence length="119" mass="13500">MHRMLLDVARQRCHCVVPLCRRRQQQLPRVGIVRARQASNNGNKTTTAAGDESHLSWKERSEAPKWMQRIAPTRGGKLSELKWYEATAIAAGCAVFYWSWCVAEPPRPAVPQNDDKKSS</sequence>
<accession>A0A6U0J0J5</accession>
<proteinExistence type="predicted"/>
<organism evidence="2">
    <name type="scientific">Minutocellus polymorphus</name>
    <dbReference type="NCBI Taxonomy" id="265543"/>
    <lineage>
        <taxon>Eukaryota</taxon>
        <taxon>Sar</taxon>
        <taxon>Stramenopiles</taxon>
        <taxon>Ochrophyta</taxon>
        <taxon>Bacillariophyta</taxon>
        <taxon>Mediophyceae</taxon>
        <taxon>Cymatosirophycidae</taxon>
        <taxon>Cymatosirales</taxon>
        <taxon>Cymatosiraceae</taxon>
        <taxon>Minutocellus</taxon>
    </lineage>
</organism>
<protein>
    <submittedName>
        <fullName evidence="2">Uncharacterized protein</fullName>
    </submittedName>
</protein>
<dbReference type="EMBL" id="HBEJ01006342">
    <property type="protein sequence ID" value="CAD8366057.1"/>
    <property type="molecule type" value="Transcribed_RNA"/>
</dbReference>
<dbReference type="AlphaFoldDB" id="A0A6U0J0J5"/>
<gene>
    <name evidence="1" type="ORF">MPOL1434_LOCUS3733</name>
    <name evidence="2" type="ORF">MPOL1434_LOCUS3734</name>
</gene>
<dbReference type="EMBL" id="HBEJ01006343">
    <property type="protein sequence ID" value="CAD8366059.1"/>
    <property type="molecule type" value="Transcribed_RNA"/>
</dbReference>
<evidence type="ECO:0000313" key="1">
    <source>
        <dbReference type="EMBL" id="CAD8366057.1"/>
    </source>
</evidence>
<evidence type="ECO:0000313" key="2">
    <source>
        <dbReference type="EMBL" id="CAD8366059.1"/>
    </source>
</evidence>
<name>A0A6U0J0J5_9STRA</name>